<proteinExistence type="predicted"/>
<organism evidence="1 2">
    <name type="scientific">Paenibacillus solanacearum</name>
    <dbReference type="NCBI Taxonomy" id="2048548"/>
    <lineage>
        <taxon>Bacteria</taxon>
        <taxon>Bacillati</taxon>
        <taxon>Bacillota</taxon>
        <taxon>Bacilli</taxon>
        <taxon>Bacillales</taxon>
        <taxon>Paenibacillaceae</taxon>
        <taxon>Paenibacillus</taxon>
    </lineage>
</organism>
<accession>A0A916K8D4</accession>
<dbReference type="AlphaFoldDB" id="A0A916K8D4"/>
<comment type="caution">
    <text evidence="1">The sequence shown here is derived from an EMBL/GenBank/DDBJ whole genome shotgun (WGS) entry which is preliminary data.</text>
</comment>
<name>A0A916K8D4_9BACL</name>
<keyword evidence="2" id="KW-1185">Reference proteome</keyword>
<dbReference type="EMBL" id="CAJVAS010000087">
    <property type="protein sequence ID" value="CAG7653093.1"/>
    <property type="molecule type" value="Genomic_DNA"/>
</dbReference>
<gene>
    <name evidence="1" type="ORF">PAESOLCIP111_06700</name>
</gene>
<evidence type="ECO:0000313" key="1">
    <source>
        <dbReference type="EMBL" id="CAG7653093.1"/>
    </source>
</evidence>
<sequence length="202" mass="23501">MFLKTILFSYTQKIQYNTDQVLINNKQIDDFNGTTAESFAYEKAREYYRSYLSNHFENYIILTGSGSSYGIGAIGKKGKIMSGLWESVKTSITEEKLKEFCEKIHFPYPEDGKSGDLEALLSKANIAKEFVKYEVEDCINLIQQRIKEDCSLTLPDNSDHELFLKKITSRKLKYPRVKLFTQLSQSQNRHESLYREVFQAIR</sequence>
<reference evidence="1" key="1">
    <citation type="submission" date="2021-06" db="EMBL/GenBank/DDBJ databases">
        <authorList>
            <person name="Criscuolo A."/>
        </authorList>
    </citation>
    <scope>NUCLEOTIDE SEQUENCE</scope>
    <source>
        <strain evidence="1">CIP111600</strain>
    </source>
</reference>
<dbReference type="Proteomes" id="UP000693672">
    <property type="component" value="Unassembled WGS sequence"/>
</dbReference>
<protein>
    <submittedName>
        <fullName evidence="1">Uncharacterized protein</fullName>
    </submittedName>
</protein>
<evidence type="ECO:0000313" key="2">
    <source>
        <dbReference type="Proteomes" id="UP000693672"/>
    </source>
</evidence>